<evidence type="ECO:0000313" key="2">
    <source>
        <dbReference type="Proteomes" id="UP000238218"/>
    </source>
</evidence>
<sequence>MTHLRALHHAAPSPIRPPTRPSLARFLWAGLLANLVCLGVPGARADGVSSQPVDFQELVYTPQCTLVVSQGSLGVSRDARTLSSDVAELGAEGRVTREMFGNPQPGLLSAYSNLTTAARVQVASPTLSGGTSPSTSEVRIGGSPFATSAEINIPNADGTLPPTEVHVKFSAATGFKAGSYNARAIATCYAQ</sequence>
<evidence type="ECO:0000313" key="1">
    <source>
        <dbReference type="EMBL" id="PSB36559.1"/>
    </source>
</evidence>
<proteinExistence type="predicted"/>
<protein>
    <submittedName>
        <fullName evidence="1">Uncharacterized protein</fullName>
    </submittedName>
</protein>
<reference evidence="1 2" key="1">
    <citation type="submission" date="2018-02" db="EMBL/GenBank/DDBJ databases">
        <authorList>
            <person name="Moore K."/>
            <person name="Momper L."/>
        </authorList>
    </citation>
    <scope>NUCLEOTIDE SEQUENCE [LARGE SCALE GENOMIC DNA]</scope>
    <source>
        <strain evidence="1 2">CCALA 015</strain>
    </source>
</reference>
<accession>A0ABX5F6U0</accession>
<comment type="caution">
    <text evidence="1">The sequence shown here is derived from an EMBL/GenBank/DDBJ whole genome shotgun (WGS) entry which is preliminary data.</text>
</comment>
<dbReference type="EMBL" id="PVWP01000009">
    <property type="protein sequence ID" value="PSB36559.1"/>
    <property type="molecule type" value="Genomic_DNA"/>
</dbReference>
<organism evidence="1 2">
    <name type="scientific">Aphanothece cf. minutissima CCALA 015</name>
    <dbReference type="NCBI Taxonomy" id="2107695"/>
    <lineage>
        <taxon>Bacteria</taxon>
        <taxon>Bacillati</taxon>
        <taxon>Cyanobacteriota</taxon>
        <taxon>Cyanophyceae</taxon>
        <taxon>Oscillatoriophycideae</taxon>
        <taxon>Chroococcales</taxon>
        <taxon>Aphanothecaceae</taxon>
        <taxon>Aphanothece</taxon>
    </lineage>
</organism>
<name>A0ABX5F6U0_9CHRO</name>
<dbReference type="Proteomes" id="UP000238218">
    <property type="component" value="Unassembled WGS sequence"/>
</dbReference>
<reference evidence="1 2" key="2">
    <citation type="submission" date="2018-03" db="EMBL/GenBank/DDBJ databases">
        <title>The ancient ancestry and fast evolution of plastids.</title>
        <authorList>
            <person name="Moore K.R."/>
            <person name="Magnabosco C."/>
            <person name="Momper L."/>
            <person name="Gold D.A."/>
            <person name="Bosak T."/>
            <person name="Fournier G.P."/>
        </authorList>
    </citation>
    <scope>NUCLEOTIDE SEQUENCE [LARGE SCALE GENOMIC DNA]</scope>
    <source>
        <strain evidence="1 2">CCALA 015</strain>
    </source>
</reference>
<gene>
    <name evidence="1" type="ORF">C7B81_13390</name>
</gene>
<keyword evidence="2" id="KW-1185">Reference proteome</keyword>
<dbReference type="RefSeq" id="WP_106222513.1">
    <property type="nucleotide sequence ID" value="NZ_PVWP01000009.1"/>
</dbReference>